<reference evidence="8 9" key="1">
    <citation type="submission" date="2013-02" db="EMBL/GenBank/DDBJ databases">
        <title>The Genome Annotation of Plasmodium falciparum FCH/4.</title>
        <authorList>
            <consortium name="The Broad Institute Genome Sequencing Platform"/>
            <consortium name="The Broad Institute Genome Sequencing Center for Infectious Disease"/>
            <person name="Neafsey D."/>
            <person name="Hoffman S."/>
            <person name="Volkman S."/>
            <person name="Rosenthal P."/>
            <person name="Walker B."/>
            <person name="Young S.K."/>
            <person name="Zeng Q."/>
            <person name="Gargeya S."/>
            <person name="Fitzgerald M."/>
            <person name="Haas B."/>
            <person name="Abouelleil A."/>
            <person name="Allen A.W."/>
            <person name="Alvarado L."/>
            <person name="Arachchi H.M."/>
            <person name="Berlin A.M."/>
            <person name="Chapman S.B."/>
            <person name="Gainer-Dewar J."/>
            <person name="Goldberg J."/>
            <person name="Griggs A."/>
            <person name="Gujja S."/>
            <person name="Hansen M."/>
            <person name="Howarth C."/>
            <person name="Imamovic A."/>
            <person name="Ireland A."/>
            <person name="Larimer J."/>
            <person name="McCowan C."/>
            <person name="Murphy C."/>
            <person name="Pearson M."/>
            <person name="Poon T.W."/>
            <person name="Priest M."/>
            <person name="Roberts A."/>
            <person name="Saif S."/>
            <person name="Shea T."/>
            <person name="Sisk P."/>
            <person name="Sykes S."/>
            <person name="Wortman J."/>
            <person name="Nusbaum C."/>
            <person name="Birren B."/>
        </authorList>
    </citation>
    <scope>NUCLEOTIDE SEQUENCE [LARGE SCALE GENOMIC DNA]</scope>
    <source>
        <strain evidence="8 9">FCH/4</strain>
    </source>
</reference>
<evidence type="ECO:0000256" key="7">
    <source>
        <dbReference type="ARBA" id="ARBA00035140"/>
    </source>
</evidence>
<dbReference type="Pfam" id="PF04000">
    <property type="entry name" value="Sas10_Utp3"/>
    <property type="match status" value="1"/>
</dbReference>
<reference evidence="8 9" key="2">
    <citation type="submission" date="2013-02" db="EMBL/GenBank/DDBJ databases">
        <title>The Genome Sequence of Plasmodium falciparum FCH/4.</title>
        <authorList>
            <consortium name="The Broad Institute Genome Sequencing Platform"/>
            <consortium name="The Broad Institute Genome Sequencing Center for Infectious Disease"/>
            <person name="Neafsey D."/>
            <person name="Cheeseman I."/>
            <person name="Volkman S."/>
            <person name="Adams J."/>
            <person name="Walker B."/>
            <person name="Young S.K."/>
            <person name="Zeng Q."/>
            <person name="Gargeya S."/>
            <person name="Fitzgerald M."/>
            <person name="Haas B."/>
            <person name="Abouelleil A."/>
            <person name="Alvarado L."/>
            <person name="Arachchi H.M."/>
            <person name="Berlin A.M."/>
            <person name="Chapman S.B."/>
            <person name="Dewar J."/>
            <person name="Goldberg J."/>
            <person name="Griggs A."/>
            <person name="Gujja S."/>
            <person name="Hansen M."/>
            <person name="Howarth C."/>
            <person name="Imamovic A."/>
            <person name="Larimer J."/>
            <person name="McCowan C."/>
            <person name="Murphy C."/>
            <person name="Neiman D."/>
            <person name="Pearson M."/>
            <person name="Priest M."/>
            <person name="Roberts A."/>
            <person name="Saif S."/>
            <person name="Shea T."/>
            <person name="Sisk P."/>
            <person name="Sykes S."/>
            <person name="Wortman J."/>
            <person name="Nusbaum C."/>
            <person name="Birren B."/>
        </authorList>
    </citation>
    <scope>NUCLEOTIDE SEQUENCE [LARGE SCALE GENOMIC DNA]</scope>
    <source>
        <strain evidence="8 9">FCH/4</strain>
    </source>
</reference>
<dbReference type="Proteomes" id="UP000030656">
    <property type="component" value="Unassembled WGS sequence"/>
</dbReference>
<protein>
    <recommendedName>
        <fullName evidence="7">Small ribosomal subunit protein mS29</fullName>
    </recommendedName>
</protein>
<keyword evidence="4" id="KW-0689">Ribosomal protein</keyword>
<proteinExistence type="inferred from homology"/>
<keyword evidence="6" id="KW-0687">Ribonucleoprotein</keyword>
<evidence type="ECO:0000256" key="1">
    <source>
        <dbReference type="ARBA" id="ARBA00004173"/>
    </source>
</evidence>
<dbReference type="InterPro" id="IPR007146">
    <property type="entry name" value="Sas10/Utp3/C1D"/>
</dbReference>
<evidence type="ECO:0000256" key="4">
    <source>
        <dbReference type="ARBA" id="ARBA00022980"/>
    </source>
</evidence>
<evidence type="ECO:0000256" key="5">
    <source>
        <dbReference type="ARBA" id="ARBA00023128"/>
    </source>
</evidence>
<evidence type="ECO:0000313" key="8">
    <source>
        <dbReference type="EMBL" id="ETW29091.1"/>
    </source>
</evidence>
<keyword evidence="5" id="KW-0496">Mitochondrion</keyword>
<comment type="similarity">
    <text evidence="2">Belongs to the mitochondrion-specific ribosomal protein mS29 family.</text>
</comment>
<comment type="subcellular location">
    <subcellularLocation>
        <location evidence="1">Mitochondrion</location>
    </subcellularLocation>
</comment>
<dbReference type="Pfam" id="PF10236">
    <property type="entry name" value="DAP3"/>
    <property type="match status" value="1"/>
</dbReference>
<organism evidence="8 9">
    <name type="scientific">Plasmodium falciparum FCH/4</name>
    <dbReference type="NCBI Taxonomy" id="1036724"/>
    <lineage>
        <taxon>Eukaryota</taxon>
        <taxon>Sar</taxon>
        <taxon>Alveolata</taxon>
        <taxon>Apicomplexa</taxon>
        <taxon>Aconoidasida</taxon>
        <taxon>Haemosporida</taxon>
        <taxon>Plasmodiidae</taxon>
        <taxon>Plasmodium</taxon>
        <taxon>Plasmodium (Laverania)</taxon>
    </lineage>
</organism>
<evidence type="ECO:0000313" key="9">
    <source>
        <dbReference type="Proteomes" id="UP000030656"/>
    </source>
</evidence>
<accession>A0A024VMF1</accession>
<evidence type="ECO:0000256" key="6">
    <source>
        <dbReference type="ARBA" id="ARBA00023274"/>
    </source>
</evidence>
<evidence type="ECO:0000256" key="3">
    <source>
        <dbReference type="ARBA" id="ARBA00022946"/>
    </source>
</evidence>
<keyword evidence="3" id="KW-0809">Transit peptide</keyword>
<dbReference type="PANTHER" id="PTHR12810:SF0">
    <property type="entry name" value="SMALL RIBOSOMAL SUBUNIT PROTEIN MS29"/>
    <property type="match status" value="1"/>
</dbReference>
<dbReference type="AlphaFoldDB" id="A0A024VMF1"/>
<gene>
    <name evidence="8" type="ORF">PFFCH_03512</name>
</gene>
<dbReference type="EMBL" id="KI927999">
    <property type="protein sequence ID" value="ETW29091.1"/>
    <property type="molecule type" value="Genomic_DNA"/>
</dbReference>
<dbReference type="GO" id="GO:0005763">
    <property type="term" value="C:mitochondrial small ribosomal subunit"/>
    <property type="evidence" value="ECO:0007669"/>
    <property type="project" value="TreeGrafter"/>
</dbReference>
<evidence type="ECO:0000256" key="2">
    <source>
        <dbReference type="ARBA" id="ARBA00009863"/>
    </source>
</evidence>
<name>A0A024VMF1_PLAFA</name>
<dbReference type="OrthoDB" id="274828at2759"/>
<dbReference type="GO" id="GO:0003735">
    <property type="term" value="F:structural constituent of ribosome"/>
    <property type="evidence" value="ECO:0007669"/>
    <property type="project" value="TreeGrafter"/>
</dbReference>
<sequence length="740" mass="88190">MPFKSHQLIMKNCLTIFRSFNTYNIPSISNSSRVHRSYRESNKTHNDDFSKIFNKELVAYPYEEERYKKLLNIEDNKVKRNIANFFFNRNMYINVTNDNKIRKEMYSSDFCFKNVDKYFIFEKEYLDNLFPEGLAGELPKDILMHTDNDENFHIFMNELNKNSNNNNNNNKSNISNVKGVGLLYRKQTYEIIKELKYCQDVYKLKEERESLGLDNYFLKKGDNVSCYYDRYRECESVQNDTSDLIEKYITNNIKENDDEINMNNSNNRNRKCTSLYQSRSIFIDGKRGTGKSCILNSVVLWAKLNKWFVIFIPDVKKYKFDINNIVRSNTNLYIQPELSRQFLEDIVKINETFLKEILVNKNIINNTCLDGTHLLYNKRIYENIIQKAIETEILNDENYKNLNENEKFKCKQKLYKFYYDNIKIPNLLDKFALPTNLLELSKIGINNSAYSNLCIYALFEHLKKQNQFPLLICLDQFNYNLSVSEYLSINFENTKYNGYIPTYYFTIPKLLLQWDTSKYKRCFKIASTCWDRENRRNFQPELLGIHKKQIKIIRNFTIREFKNYLAHLYNQNVIYNFDINKLEYFYMLTVTMEEITKNKTVDKEESIETKTKKDVGTESVKSIDLPIKEFQKSFRLLNENFNIKDLENVLTPIEYAEYNSFLAYSICSIFYSYLKLSGDVLTNHPIKNELKNVQALMKEIKEKAKTNVEEKRSLTINKEASKRIIESSISYNKHIKKNKN</sequence>
<dbReference type="PANTHER" id="PTHR12810">
    <property type="entry name" value="MITOCHONDRIAL 28S RIBOSOMAL PROTEIN S29"/>
    <property type="match status" value="1"/>
</dbReference>
<dbReference type="InterPro" id="IPR019368">
    <property type="entry name" value="Ribosomal_mS29"/>
</dbReference>